<dbReference type="Pfam" id="PF17175">
    <property type="entry name" value="MOLO1"/>
    <property type="match status" value="1"/>
</dbReference>
<protein>
    <recommendedName>
        <fullName evidence="4">TPM domain-containing protein</fullName>
    </recommendedName>
</protein>
<evidence type="ECO:0000313" key="3">
    <source>
        <dbReference type="EMBL" id="LAA03275.1"/>
    </source>
</evidence>
<organism evidence="3">
    <name type="scientific">Parasteatoda tepidariorum</name>
    <name type="common">Common house spider</name>
    <name type="synonym">Achaearanea tepidariorum</name>
    <dbReference type="NCBI Taxonomy" id="114398"/>
    <lineage>
        <taxon>Eukaryota</taxon>
        <taxon>Metazoa</taxon>
        <taxon>Ecdysozoa</taxon>
        <taxon>Arthropoda</taxon>
        <taxon>Chelicerata</taxon>
        <taxon>Arachnida</taxon>
        <taxon>Araneae</taxon>
        <taxon>Araneomorphae</taxon>
        <taxon>Entelegynae</taxon>
        <taxon>Araneoidea</taxon>
        <taxon>Theridiidae</taxon>
        <taxon>Parasteatoda</taxon>
    </lineage>
</organism>
<dbReference type="InterPro" id="IPR033438">
    <property type="entry name" value="MOLO1"/>
</dbReference>
<feature type="chain" id="PRO_5014888828" description="TPM domain-containing protein" evidence="2">
    <location>
        <begin position="18"/>
        <end position="376"/>
    </location>
</feature>
<dbReference type="GO" id="GO:0005892">
    <property type="term" value="C:acetylcholine-gated channel complex"/>
    <property type="evidence" value="ECO:0007669"/>
    <property type="project" value="InterPro"/>
</dbReference>
<name>A0A2L2Y7Z6_PARTP</name>
<accession>A0A2L2Y7Z6</accession>
<evidence type="ECO:0000256" key="1">
    <source>
        <dbReference type="SAM" id="Phobius"/>
    </source>
</evidence>
<evidence type="ECO:0000256" key="2">
    <source>
        <dbReference type="SAM" id="SignalP"/>
    </source>
</evidence>
<keyword evidence="1" id="KW-0472">Membrane</keyword>
<dbReference type="PANTHER" id="PTHR33748:SF5">
    <property type="entry name" value="GROUND-LIKE DOMAIN-CONTAINING PROTEIN"/>
    <property type="match status" value="1"/>
</dbReference>
<dbReference type="PANTHER" id="PTHR33748">
    <property type="entry name" value="PROTEIN CBG04600"/>
    <property type="match status" value="1"/>
</dbReference>
<sequence length="376" mass="43250">MLLPVFVFMVIWRFGTCQRYADRTPIPVPINDAYDEYYSEVYDFDDKKDIYRWNVDEIPHPQDNFRFCNRMKTSYICDPDMILDKEQADKLDANIRQLFKETPCICDRCDGEEGGIVIGIALLKYVFQPYNEHPSQIIRSFTERLRSKWQLGKCDNDILIIVATADRLAYTDVGKATSAYVSLKEAYRIFLENKAQFSAGHFYEGLNDMLTDYYEMTRSMKRPPAKDKLNLGTIIGSIVGAVVVLAIIFLILVLLYRRYKRAHGKAIDEVDDSKHEASSWKKQDIRVMFDSLKMSGSPAPYQPCSTDDTTIPSSTFGIDEEIIDTTPASTEKTQLTEVNTSSSSEVLENDLNKAVKTHLETFDTYKHKYNKHETDL</sequence>
<dbReference type="EMBL" id="IAAA01004498">
    <property type="protein sequence ID" value="LAA03275.1"/>
    <property type="molecule type" value="mRNA"/>
</dbReference>
<dbReference type="OrthoDB" id="8062037at2759"/>
<keyword evidence="2" id="KW-0732">Signal</keyword>
<proteinExistence type="evidence at transcript level"/>
<dbReference type="AlphaFoldDB" id="A0A2L2Y7Z6"/>
<keyword evidence="1" id="KW-1133">Transmembrane helix</keyword>
<dbReference type="Gene3D" id="3.10.310.50">
    <property type="match status" value="1"/>
</dbReference>
<keyword evidence="1" id="KW-0812">Transmembrane</keyword>
<feature type="signal peptide" evidence="2">
    <location>
        <begin position="1"/>
        <end position="17"/>
    </location>
</feature>
<feature type="transmembrane region" description="Helical" evidence="1">
    <location>
        <begin position="231"/>
        <end position="256"/>
    </location>
</feature>
<evidence type="ECO:0008006" key="4">
    <source>
        <dbReference type="Google" id="ProtNLM"/>
    </source>
</evidence>
<reference evidence="3" key="1">
    <citation type="journal article" date="2016" name="Mol. Ecol. Resour.">
        <title>Evaluation of the impact of RNA preservation methods of spiders for de novo transcriptome assembly.</title>
        <authorList>
            <person name="Kono N."/>
            <person name="Nakamura H."/>
            <person name="Ito Y."/>
            <person name="Tomita M."/>
            <person name="Arakawa K."/>
        </authorList>
    </citation>
    <scope>NUCLEOTIDE SEQUENCE</scope>
    <source>
        <tissue evidence="3">Whole body</tissue>
    </source>
</reference>